<dbReference type="PATRIC" id="fig|1486262.3.peg.4556"/>
<dbReference type="PROSITE" id="PS51781">
    <property type="entry name" value="SH3B"/>
    <property type="match status" value="1"/>
</dbReference>
<dbReference type="SMART" id="SM00287">
    <property type="entry name" value="SH3b"/>
    <property type="match status" value="1"/>
</dbReference>
<dbReference type="OrthoDB" id="8074373at2"/>
<sequence>MLKRLMTPLAVAAALNGMQPAAADAATIVNAVATANVNLRAGPSTAYPVVTVVPAGGSVVNHGCNASYSWCDVTFASYRGWMSAHYMQVFYQGSTVVLTPAVAAAASVAVVTFSRAYWDSYYHAYPWYGRWSYYAPPPPAYAPPPPGRVTSHSVYGGCNGESCTVNRSTTGIYGGSTAQTRTCADGTCSSTRNTTGAYGGTATRTRSCTNVGDPGCTTTRTGPAGGTRTRHVERY</sequence>
<dbReference type="RefSeq" id="WP_045684395.1">
    <property type="nucleotide sequence ID" value="NZ_CP010803.1"/>
</dbReference>
<dbReference type="Proteomes" id="UP000032611">
    <property type="component" value="Chromosome"/>
</dbReference>
<dbReference type="Pfam" id="PF08239">
    <property type="entry name" value="SH3_3"/>
    <property type="match status" value="1"/>
</dbReference>
<dbReference type="STRING" id="1486262.TM49_22050"/>
<proteinExistence type="predicted"/>
<evidence type="ECO:0000256" key="1">
    <source>
        <dbReference type="SAM" id="SignalP"/>
    </source>
</evidence>
<dbReference type="InterPro" id="IPR003646">
    <property type="entry name" value="SH3-like_bac-type"/>
</dbReference>
<dbReference type="KEGG" id="mey:TM49_22050"/>
<dbReference type="HOGENOM" id="CLU_1179082_0_0_5"/>
<reference evidence="3 4" key="1">
    <citation type="journal article" date="2015" name="Genome Announc.">
        <title>Complete genome sequence of Martelella endophytica YC6887, which has antifungal activity associated with a halophyte.</title>
        <authorList>
            <person name="Khan A."/>
            <person name="Khan H."/>
            <person name="Chung E.J."/>
            <person name="Hossain M.T."/>
            <person name="Chung Y.R."/>
        </authorList>
    </citation>
    <scope>NUCLEOTIDE SEQUENCE [LARGE SCALE GENOMIC DNA]</scope>
    <source>
        <strain evidence="3">YC6887</strain>
    </source>
</reference>
<dbReference type="EMBL" id="CP010803">
    <property type="protein sequence ID" value="AJY47754.1"/>
    <property type="molecule type" value="Genomic_DNA"/>
</dbReference>
<organism evidence="3 4">
    <name type="scientific">Martelella endophytica</name>
    <dbReference type="NCBI Taxonomy" id="1486262"/>
    <lineage>
        <taxon>Bacteria</taxon>
        <taxon>Pseudomonadati</taxon>
        <taxon>Pseudomonadota</taxon>
        <taxon>Alphaproteobacteria</taxon>
        <taxon>Hyphomicrobiales</taxon>
        <taxon>Aurantimonadaceae</taxon>
        <taxon>Martelella</taxon>
    </lineage>
</organism>
<name>A0A0D5LU43_MAREN</name>
<accession>A0A0D5LU43</accession>
<keyword evidence="4" id="KW-1185">Reference proteome</keyword>
<evidence type="ECO:0000313" key="3">
    <source>
        <dbReference type="EMBL" id="AJY47754.1"/>
    </source>
</evidence>
<evidence type="ECO:0000313" key="4">
    <source>
        <dbReference type="Proteomes" id="UP000032611"/>
    </source>
</evidence>
<feature type="signal peptide" evidence="1">
    <location>
        <begin position="1"/>
        <end position="25"/>
    </location>
</feature>
<feature type="chain" id="PRO_5002295426" evidence="1">
    <location>
        <begin position="26"/>
        <end position="235"/>
    </location>
</feature>
<gene>
    <name evidence="3" type="ORF">TM49_22050</name>
</gene>
<protein>
    <submittedName>
        <fullName evidence="3">Membrane protein</fullName>
    </submittedName>
</protein>
<keyword evidence="1" id="KW-0732">Signal</keyword>
<feature type="domain" description="SH3b" evidence="2">
    <location>
        <begin position="23"/>
        <end position="91"/>
    </location>
</feature>
<dbReference type="Gene3D" id="2.30.30.40">
    <property type="entry name" value="SH3 Domains"/>
    <property type="match status" value="1"/>
</dbReference>
<dbReference type="AlphaFoldDB" id="A0A0D5LU43"/>
<evidence type="ECO:0000259" key="2">
    <source>
        <dbReference type="PROSITE" id="PS51781"/>
    </source>
</evidence>